<accession>A0A428Z579</accession>
<dbReference type="EMBL" id="QHKI01000024">
    <property type="protein sequence ID" value="RSM81964.1"/>
    <property type="molecule type" value="Genomic_DNA"/>
</dbReference>
<comment type="similarity">
    <text evidence="1 7">Belongs to the cytochrome P450 family.</text>
</comment>
<keyword evidence="4 7" id="KW-0560">Oxidoreductase</keyword>
<dbReference type="GO" id="GO:0004497">
    <property type="term" value="F:monooxygenase activity"/>
    <property type="evidence" value="ECO:0007669"/>
    <property type="project" value="UniProtKB-KW"/>
</dbReference>
<keyword evidence="6 7" id="KW-0503">Monooxygenase</keyword>
<reference evidence="8 9" key="1">
    <citation type="submission" date="2018-05" db="EMBL/GenBank/DDBJ databases">
        <title>Evolution of GPA BGCs.</title>
        <authorList>
            <person name="Waglechner N."/>
            <person name="Wright G.D."/>
        </authorList>
    </citation>
    <scope>NUCLEOTIDE SEQUENCE [LARGE SCALE GENOMIC DNA]</scope>
    <source>
        <strain evidence="8 9">A82846</strain>
    </source>
</reference>
<name>A0A428Z579_KIBAR</name>
<dbReference type="FunFam" id="1.10.630.10:FF:000018">
    <property type="entry name" value="Cytochrome P450 monooxygenase"/>
    <property type="match status" value="1"/>
</dbReference>
<keyword evidence="3 7" id="KW-0479">Metal-binding</keyword>
<dbReference type="InterPro" id="IPR017972">
    <property type="entry name" value="Cyt_P450_CS"/>
</dbReference>
<evidence type="ECO:0000256" key="3">
    <source>
        <dbReference type="ARBA" id="ARBA00022723"/>
    </source>
</evidence>
<evidence type="ECO:0000256" key="7">
    <source>
        <dbReference type="RuleBase" id="RU000461"/>
    </source>
</evidence>
<dbReference type="InterPro" id="IPR036396">
    <property type="entry name" value="Cyt_P450_sf"/>
</dbReference>
<dbReference type="GO" id="GO:0020037">
    <property type="term" value="F:heme binding"/>
    <property type="evidence" value="ECO:0007669"/>
    <property type="project" value="InterPro"/>
</dbReference>
<dbReference type="RefSeq" id="WP_037272540.1">
    <property type="nucleotide sequence ID" value="NZ_QHKI01000024.1"/>
</dbReference>
<dbReference type="PRINTS" id="PR00385">
    <property type="entry name" value="P450"/>
</dbReference>
<dbReference type="SUPFAM" id="SSF48264">
    <property type="entry name" value="Cytochrome P450"/>
    <property type="match status" value="1"/>
</dbReference>
<dbReference type="AlphaFoldDB" id="A0A428Z579"/>
<dbReference type="OrthoDB" id="4133219at2"/>
<dbReference type="InterPro" id="IPR001128">
    <property type="entry name" value="Cyt_P450"/>
</dbReference>
<sequence length="399" mass="44071">MTTSDSKPDPFALLQEPSVRADPYPLYHLLREQCPILIEDGPLALVGSYEHSQQVLRDPAMSSRLQDLMPGVGRPDTDPPFLLLDPPDHTRLRGLVSQAFTPRAIAVLAPRITEIVENALAEAAERGSIDIVADLAYPLPVTIISEWLGVPTSDGESLREWSQLLTRTFDLNVGSDERDEIARAAKDFDEYFRDLIAFRRRTPGDDLLSQLISVEERGDRLTSAELLATVGLLLVAGHETTTNLISNGLLALLRHPDELARLRADPGLTDAAVEESLRYDPSVQLVGRVTKEPTTVGTLPVPANTWTILLIGAANRDPARYPEPDRFRLDRDSVPHLAFSYGPHFCIGSSLARLEAGIAFRTFASTVVNPELDADTLSYRRHVNFRGPDRMIVSFDAAR</sequence>
<evidence type="ECO:0000256" key="5">
    <source>
        <dbReference type="ARBA" id="ARBA00023004"/>
    </source>
</evidence>
<evidence type="ECO:0000256" key="1">
    <source>
        <dbReference type="ARBA" id="ARBA00010617"/>
    </source>
</evidence>
<dbReference type="Gene3D" id="1.10.630.10">
    <property type="entry name" value="Cytochrome P450"/>
    <property type="match status" value="1"/>
</dbReference>
<comment type="caution">
    <text evidence="8">The sequence shown here is derived from an EMBL/GenBank/DDBJ whole genome shotgun (WGS) entry which is preliminary data.</text>
</comment>
<dbReference type="PRINTS" id="PR00359">
    <property type="entry name" value="BP450"/>
</dbReference>
<dbReference type="GO" id="GO:0005506">
    <property type="term" value="F:iron ion binding"/>
    <property type="evidence" value="ECO:0007669"/>
    <property type="project" value="InterPro"/>
</dbReference>
<evidence type="ECO:0000256" key="4">
    <source>
        <dbReference type="ARBA" id="ARBA00023002"/>
    </source>
</evidence>
<evidence type="ECO:0000313" key="9">
    <source>
        <dbReference type="Proteomes" id="UP000287547"/>
    </source>
</evidence>
<gene>
    <name evidence="8" type="ORF">DMH04_26840</name>
</gene>
<dbReference type="Pfam" id="PF00067">
    <property type="entry name" value="p450"/>
    <property type="match status" value="1"/>
</dbReference>
<dbReference type="CDD" id="cd20625">
    <property type="entry name" value="CYP164-like"/>
    <property type="match status" value="1"/>
</dbReference>
<dbReference type="GO" id="GO:0016705">
    <property type="term" value="F:oxidoreductase activity, acting on paired donors, with incorporation or reduction of molecular oxygen"/>
    <property type="evidence" value="ECO:0007669"/>
    <property type="project" value="InterPro"/>
</dbReference>
<proteinExistence type="inferred from homology"/>
<evidence type="ECO:0000256" key="6">
    <source>
        <dbReference type="ARBA" id="ARBA00023033"/>
    </source>
</evidence>
<dbReference type="InterPro" id="IPR002397">
    <property type="entry name" value="Cyt_P450_B"/>
</dbReference>
<evidence type="ECO:0000256" key="2">
    <source>
        <dbReference type="ARBA" id="ARBA00022617"/>
    </source>
</evidence>
<keyword evidence="5 7" id="KW-0408">Iron</keyword>
<evidence type="ECO:0000313" key="8">
    <source>
        <dbReference type="EMBL" id="RSM81964.1"/>
    </source>
</evidence>
<dbReference type="PANTHER" id="PTHR46696:SF1">
    <property type="entry name" value="CYTOCHROME P450 YJIB-RELATED"/>
    <property type="match status" value="1"/>
</dbReference>
<dbReference type="Proteomes" id="UP000287547">
    <property type="component" value="Unassembled WGS sequence"/>
</dbReference>
<dbReference type="PROSITE" id="PS00086">
    <property type="entry name" value="CYTOCHROME_P450"/>
    <property type="match status" value="1"/>
</dbReference>
<organism evidence="8 9">
    <name type="scientific">Kibdelosporangium aridum</name>
    <dbReference type="NCBI Taxonomy" id="2030"/>
    <lineage>
        <taxon>Bacteria</taxon>
        <taxon>Bacillati</taxon>
        <taxon>Actinomycetota</taxon>
        <taxon>Actinomycetes</taxon>
        <taxon>Pseudonocardiales</taxon>
        <taxon>Pseudonocardiaceae</taxon>
        <taxon>Kibdelosporangium</taxon>
    </lineage>
</organism>
<keyword evidence="2 7" id="KW-0349">Heme</keyword>
<dbReference type="PANTHER" id="PTHR46696">
    <property type="entry name" value="P450, PUTATIVE (EUROFUNG)-RELATED"/>
    <property type="match status" value="1"/>
</dbReference>
<protein>
    <submittedName>
        <fullName evidence="8">Cytochrome P450</fullName>
    </submittedName>
</protein>